<dbReference type="SUPFAM" id="SSF53933">
    <property type="entry name" value="Microbial ribonucleases"/>
    <property type="match status" value="1"/>
</dbReference>
<evidence type="ECO:0000256" key="2">
    <source>
        <dbReference type="ARBA" id="ARBA00022801"/>
    </source>
</evidence>
<dbReference type="RefSeq" id="WP_234039469.1">
    <property type="nucleotide sequence ID" value="NZ_JAENIQ020000002.1"/>
</dbReference>
<dbReference type="GO" id="GO:0004521">
    <property type="term" value="F:RNA endonuclease activity"/>
    <property type="evidence" value="ECO:0007669"/>
    <property type="project" value="InterPro"/>
</dbReference>
<accession>A0A9Q4C5A5</accession>
<feature type="region of interest" description="Disordered" evidence="3">
    <location>
        <begin position="28"/>
        <end position="71"/>
    </location>
</feature>
<evidence type="ECO:0000313" key="5">
    <source>
        <dbReference type="EMBL" id="MCX7444211.1"/>
    </source>
</evidence>
<evidence type="ECO:0000313" key="7">
    <source>
        <dbReference type="Proteomes" id="UP001071478"/>
    </source>
</evidence>
<evidence type="ECO:0000313" key="8">
    <source>
        <dbReference type="Proteomes" id="UP001081709"/>
    </source>
</evidence>
<evidence type="ECO:0000313" key="6">
    <source>
        <dbReference type="EMBL" id="MCX7467306.1"/>
    </source>
</evidence>
<keyword evidence="4" id="KW-0732">Signal</keyword>
<sequence>MNNRRLIGTAAAVALAACAAWLGIDLTGDPSSAPGSGTGDTSSAARSSVPSDGPSAAPEEGTCPLDTLPDQAETVVSDILAGGPFDHPAHDGKHFGNYERRLPREHNGYYREYTVDTPGLRHRGERRIITGGGTDGDPDVWYYTDDHYDSFCLIPDAEENR</sequence>
<dbReference type="InterPro" id="IPR000026">
    <property type="entry name" value="N1-like"/>
</dbReference>
<dbReference type="EMBL" id="JAPMKU010000001">
    <property type="protein sequence ID" value="MCX7467306.1"/>
    <property type="molecule type" value="Genomic_DNA"/>
</dbReference>
<comment type="caution">
    <text evidence="6">The sequence shown here is derived from an EMBL/GenBank/DDBJ whole genome shotgun (WGS) entry which is preliminary data.</text>
</comment>
<evidence type="ECO:0000256" key="3">
    <source>
        <dbReference type="SAM" id="MobiDB-lite"/>
    </source>
</evidence>
<keyword evidence="2" id="KW-0378">Hydrolase</keyword>
<dbReference type="PROSITE" id="PS51257">
    <property type="entry name" value="PROKAR_LIPOPROTEIN"/>
    <property type="match status" value="1"/>
</dbReference>
<evidence type="ECO:0000256" key="1">
    <source>
        <dbReference type="ARBA" id="ARBA00022722"/>
    </source>
</evidence>
<dbReference type="GO" id="GO:0016787">
    <property type="term" value="F:hydrolase activity"/>
    <property type="evidence" value="ECO:0007669"/>
    <property type="project" value="UniProtKB-KW"/>
</dbReference>
<proteinExistence type="predicted"/>
<keyword evidence="1" id="KW-0540">Nuclease</keyword>
<feature type="compositionally biased region" description="Polar residues" evidence="3">
    <location>
        <begin position="29"/>
        <end position="50"/>
    </location>
</feature>
<feature type="chain" id="PRO_5040304599" evidence="4">
    <location>
        <begin position="20"/>
        <end position="161"/>
    </location>
</feature>
<feature type="signal peptide" evidence="4">
    <location>
        <begin position="1"/>
        <end position="19"/>
    </location>
</feature>
<dbReference type="GO" id="GO:0003723">
    <property type="term" value="F:RNA binding"/>
    <property type="evidence" value="ECO:0007669"/>
    <property type="project" value="InterPro"/>
</dbReference>
<evidence type="ECO:0000256" key="4">
    <source>
        <dbReference type="SAM" id="SignalP"/>
    </source>
</evidence>
<dbReference type="Pfam" id="PF00545">
    <property type="entry name" value="Ribonuclease"/>
    <property type="match status" value="1"/>
</dbReference>
<dbReference type="AlphaFoldDB" id="A0A9Q4C5A5"/>
<organism evidence="6 7">
    <name type="scientific">Corynebacterium pygosceleis</name>
    <dbReference type="NCBI Taxonomy" id="2800406"/>
    <lineage>
        <taxon>Bacteria</taxon>
        <taxon>Bacillati</taxon>
        <taxon>Actinomycetota</taxon>
        <taxon>Actinomycetes</taxon>
        <taxon>Mycobacteriales</taxon>
        <taxon>Corynebacteriaceae</taxon>
        <taxon>Corynebacterium</taxon>
    </lineage>
</organism>
<dbReference type="InterPro" id="IPR016191">
    <property type="entry name" value="Ribonuclease/ribotoxin"/>
</dbReference>
<dbReference type="Proteomes" id="UP001071478">
    <property type="component" value="Unassembled WGS sequence"/>
</dbReference>
<protein>
    <submittedName>
        <fullName evidence="6">Ribonuclease</fullName>
    </submittedName>
</protein>
<gene>
    <name evidence="5" type="ORF">OS125_02990</name>
    <name evidence="6" type="ORF">OS129_00205</name>
</gene>
<reference evidence="6" key="1">
    <citation type="submission" date="2022-11" db="EMBL/GenBank/DDBJ databases">
        <title>Corynebacterium sp. isolated from Penguins.</title>
        <authorList>
            <person name="Sedlar K."/>
            <person name="Svec P."/>
        </authorList>
    </citation>
    <scope>NUCLEOTIDE SEQUENCE</scope>
    <source>
        <strain evidence="5">P7003</strain>
        <strain evidence="6">P7374</strain>
    </source>
</reference>
<name>A0A9Q4C5A5_9CORY</name>
<dbReference type="Proteomes" id="UP001081709">
    <property type="component" value="Unassembled WGS sequence"/>
</dbReference>
<keyword evidence="8" id="KW-1185">Reference proteome</keyword>
<dbReference type="EMBL" id="JAPMKV010000001">
    <property type="protein sequence ID" value="MCX7444211.1"/>
    <property type="molecule type" value="Genomic_DNA"/>
</dbReference>
<dbReference type="Gene3D" id="3.10.450.30">
    <property type="entry name" value="Microbial ribonucleases"/>
    <property type="match status" value="1"/>
</dbReference>